<dbReference type="Gene3D" id="2.130.10.10">
    <property type="entry name" value="YVTN repeat-like/Quinoprotein amine dehydrogenase"/>
    <property type="match status" value="2"/>
</dbReference>
<dbReference type="EMBL" id="QGHD01000001">
    <property type="protein sequence ID" value="PWL04011.1"/>
    <property type="molecule type" value="Genomic_DNA"/>
</dbReference>
<dbReference type="InterPro" id="IPR015943">
    <property type="entry name" value="WD40/YVTN_repeat-like_dom_sf"/>
</dbReference>
<dbReference type="PANTHER" id="PTHR34512">
    <property type="entry name" value="CELL SURFACE PROTEIN"/>
    <property type="match status" value="1"/>
</dbReference>
<dbReference type="InterPro" id="IPR018391">
    <property type="entry name" value="PQQ_b-propeller_rpt"/>
</dbReference>
<organism evidence="1 2">
    <name type="scientific">Hallerella porci</name>
    <dbReference type="NCBI Taxonomy" id="1945871"/>
    <lineage>
        <taxon>Bacteria</taxon>
        <taxon>Pseudomonadati</taxon>
        <taxon>Fibrobacterota</taxon>
        <taxon>Fibrobacteria</taxon>
        <taxon>Fibrobacterales</taxon>
        <taxon>Fibrobacteraceae</taxon>
        <taxon>Hallerella</taxon>
    </lineage>
</organism>
<evidence type="ECO:0000313" key="2">
    <source>
        <dbReference type="Proteomes" id="UP000245523"/>
    </source>
</evidence>
<dbReference type="PANTHER" id="PTHR34512:SF30">
    <property type="entry name" value="OUTER MEMBRANE PROTEIN ASSEMBLY FACTOR BAMB"/>
    <property type="match status" value="1"/>
</dbReference>
<proteinExistence type="predicted"/>
<reference evidence="1 2" key="1">
    <citation type="submission" date="2018-05" db="EMBL/GenBank/DDBJ databases">
        <title>Animal gut microbial communities from fecal samples from Wisconsin, USA.</title>
        <authorList>
            <person name="Neumann A."/>
        </authorList>
    </citation>
    <scope>NUCLEOTIDE SEQUENCE [LARGE SCALE GENOMIC DNA]</scope>
    <source>
        <strain evidence="1 2">UWS4</strain>
    </source>
</reference>
<keyword evidence="2" id="KW-1185">Reference proteome</keyword>
<dbReference type="InterPro" id="IPR011047">
    <property type="entry name" value="Quinoprotein_ADH-like_sf"/>
</dbReference>
<dbReference type="Proteomes" id="UP000245523">
    <property type="component" value="Unassembled WGS sequence"/>
</dbReference>
<sequence>MKFKNFNHSIFKTRLLFCTTLWLLVFSQTIFASRMAREIYEAIYQFELKGNFADAQDQLSRVSLEGDDEDKSKAFFLLGKMQEVSENPQTAAFYYRQALINPKTNEEAYFLAERIAVLDSTPERIVLNRMRFNIPIRKTFPGNTPAILLSNNQIYSLLGEKFVSIPNLIPEDAKIFAVLPQGIWFSPAQENTLQFQPKDAKQAIHSYRFDSRILEVIPIPGQGAMVMTERNFSFAVNEGFRFTIENRYRGCTPVGMYTPRNELVLNCQDNALHLLDAETGTETQTLSLIDPIQHTILADDGIFIASTNAIRLYRPQSSPAYQWESKTSPIESAIFFGNRLAILESGGKLKLLDPNTGHELQSTTVDGEILFEMAKGALGIFSQEGALTVVDEKLHPLWYYHFGKPLSTKPLKSQGRIYLPFENSEIMTISALHYGKKPILSQKFASQAFAEMSNRNWEMAKPLIDSAIALEPGNPTANYLQAVHLEQTEADETKRANAWANTVRYSFGNAKASAAILSHFAKIIGAHYVHFLPLSPRTLYPNLFSAGHNLYTVDPAAQQLFALDPASGEIRWQKNLGNLETSPVLANDASHLAIANGFRLQIQDLSPNGKTRYSDLPGKPFQIKFSGNAIYVSTWNGYFVKLLAPTYSIAWARKLFNMPFLFDLSNSTIAVSSLEGSIGFVNSATGQNAEALREIGANVSVLTLSDTLSAAATDKNEIFVYSANNTNPMRTIQTNAAILSLHWVTIGTIKYLLVSTADQKIQLFGLTADSPLWTFTGQGSVYSNPVVNGNSLYIDQKSYIAKISLSRGILEKRFATPGGAGTPFILDNILFCTSPKRLLYAFPL</sequence>
<gene>
    <name evidence="1" type="ORF">B0H50_10122</name>
</gene>
<name>A0ABX5LSH7_9BACT</name>
<protein>
    <submittedName>
        <fullName evidence="1">Outer membrane protein assembly factor BamB</fullName>
    </submittedName>
</protein>
<evidence type="ECO:0000313" key="1">
    <source>
        <dbReference type="EMBL" id="PWL04011.1"/>
    </source>
</evidence>
<dbReference type="SMART" id="SM00564">
    <property type="entry name" value="PQQ"/>
    <property type="match status" value="3"/>
</dbReference>
<dbReference type="SUPFAM" id="SSF50998">
    <property type="entry name" value="Quinoprotein alcohol dehydrogenase-like"/>
    <property type="match status" value="2"/>
</dbReference>
<comment type="caution">
    <text evidence="1">The sequence shown here is derived from an EMBL/GenBank/DDBJ whole genome shotgun (WGS) entry which is preliminary data.</text>
</comment>
<dbReference type="RefSeq" id="WP_106198368.1">
    <property type="nucleotide sequence ID" value="NZ_JAXEIU010000024.1"/>
</dbReference>
<accession>A0ABX5LSH7</accession>